<name>A0A183IV03_9BILA</name>
<proteinExistence type="predicted"/>
<evidence type="ECO:0000256" key="1">
    <source>
        <dbReference type="SAM" id="MobiDB-lite"/>
    </source>
</evidence>
<organism evidence="4">
    <name type="scientific">Soboliphyme baturini</name>
    <dbReference type="NCBI Taxonomy" id="241478"/>
    <lineage>
        <taxon>Eukaryota</taxon>
        <taxon>Metazoa</taxon>
        <taxon>Ecdysozoa</taxon>
        <taxon>Nematoda</taxon>
        <taxon>Enoplea</taxon>
        <taxon>Dorylaimia</taxon>
        <taxon>Dioctophymatida</taxon>
        <taxon>Dioctophymatoidea</taxon>
        <taxon>Soboliphymatidae</taxon>
        <taxon>Soboliphyme</taxon>
    </lineage>
</organism>
<keyword evidence="3" id="KW-1185">Reference proteome</keyword>
<sequence>MCSILAQLAAASRCIQFTMEAGPGQRERWLLLLLQPEEVEQNCNAIKGKTLVLRHAPPIARSRRQVSLILAYRRSKSPSLRPQRRHCSMDRTDGRRRTPKRENNLKRLRKTTVRSTAAPATTTASPMTRLSARRRRFGLSHDDTVAYRGAKPPDFCFPTLASDVGLPDGVAGSDAEFRSAVGIVSTHTLDEAGHRW</sequence>
<dbReference type="Proteomes" id="UP000270296">
    <property type="component" value="Unassembled WGS sequence"/>
</dbReference>
<feature type="region of interest" description="Disordered" evidence="1">
    <location>
        <begin position="76"/>
        <end position="103"/>
    </location>
</feature>
<dbReference type="WBParaSite" id="SBAD_0000772901-mRNA-1">
    <property type="protein sequence ID" value="SBAD_0000772901-mRNA-1"/>
    <property type="gene ID" value="SBAD_0000772901"/>
</dbReference>
<evidence type="ECO:0000313" key="4">
    <source>
        <dbReference type="WBParaSite" id="SBAD_0000772901-mRNA-1"/>
    </source>
</evidence>
<dbReference type="AlphaFoldDB" id="A0A183IV03"/>
<accession>A0A183IV03</accession>
<feature type="compositionally biased region" description="Basic and acidic residues" evidence="1">
    <location>
        <begin position="87"/>
        <end position="103"/>
    </location>
</feature>
<protein>
    <submittedName>
        <fullName evidence="2 4">Uncharacterized protein</fullName>
    </submittedName>
</protein>
<gene>
    <name evidence="2" type="ORF">SBAD_LOCUS7453</name>
</gene>
<dbReference type="EMBL" id="UZAM01010632">
    <property type="protein sequence ID" value="VDP13142.1"/>
    <property type="molecule type" value="Genomic_DNA"/>
</dbReference>
<reference evidence="4" key="1">
    <citation type="submission" date="2016-06" db="UniProtKB">
        <authorList>
            <consortium name="WormBaseParasite"/>
        </authorList>
    </citation>
    <scope>IDENTIFICATION</scope>
</reference>
<evidence type="ECO:0000313" key="3">
    <source>
        <dbReference type="Proteomes" id="UP000270296"/>
    </source>
</evidence>
<reference evidence="2 3" key="2">
    <citation type="submission" date="2018-11" db="EMBL/GenBank/DDBJ databases">
        <authorList>
            <consortium name="Pathogen Informatics"/>
        </authorList>
    </citation>
    <scope>NUCLEOTIDE SEQUENCE [LARGE SCALE GENOMIC DNA]</scope>
</reference>
<evidence type="ECO:0000313" key="2">
    <source>
        <dbReference type="EMBL" id="VDP13142.1"/>
    </source>
</evidence>